<dbReference type="GO" id="GO:0033795">
    <property type="term" value="F:betaine reductase activity"/>
    <property type="evidence" value="ECO:0007669"/>
    <property type="project" value="UniProtKB-EC"/>
</dbReference>
<keyword evidence="12" id="KW-1185">Reference proteome</keyword>
<keyword evidence="3 10" id="KW-0560">Oxidoreductase</keyword>
<dbReference type="GO" id="GO:0033794">
    <property type="term" value="F:sarcosine reductase activity"/>
    <property type="evidence" value="ECO:0007669"/>
    <property type="project" value="UniProtKB-EC"/>
</dbReference>
<dbReference type="NCBIfam" id="NF040748">
    <property type="entry name" value="reduct_selen_A"/>
    <property type="match status" value="1"/>
</dbReference>
<evidence type="ECO:0000256" key="5">
    <source>
        <dbReference type="ARBA" id="ARBA00025846"/>
    </source>
</evidence>
<name>A0AB38G164_9ENTR</name>
<comment type="subunit">
    <text evidence="5">Monomer. Component of the glycine, sarcosine and betaine reductase complexes, together with components B and C.</text>
</comment>
<evidence type="ECO:0000313" key="12">
    <source>
        <dbReference type="Proteomes" id="UP000267341"/>
    </source>
</evidence>
<evidence type="ECO:0000256" key="8">
    <source>
        <dbReference type="ARBA" id="ARBA00048720"/>
    </source>
</evidence>
<sequence length="110" mass="12197">MDLENQRRVLALTEKYPPKDLIVVLGGSEAEASGLACETVTNGDPTFAGPLAGVQLGLQCYHIVEDEMKQAVDAEVYQQQVGMMEMVLDVEAISGEVRQYRESYCHYLNQ</sequence>
<dbReference type="Pfam" id="PF04723">
    <property type="entry name" value="GRDA"/>
    <property type="match status" value="1"/>
</dbReference>
<comment type="similarity">
    <text evidence="1">Belongs to the GrdA family.</text>
</comment>
<comment type="catalytic activity">
    <reaction evidence="6">
        <text>acetyl phosphate + [thioredoxin]-disulfide + NH4(+) + H2O = [thioredoxin]-dithiol + glycine + phosphate + H(+)</text>
        <dbReference type="Rhea" id="RHEA:12232"/>
        <dbReference type="Rhea" id="RHEA-COMP:10698"/>
        <dbReference type="Rhea" id="RHEA-COMP:10700"/>
        <dbReference type="ChEBI" id="CHEBI:15377"/>
        <dbReference type="ChEBI" id="CHEBI:15378"/>
        <dbReference type="ChEBI" id="CHEBI:22191"/>
        <dbReference type="ChEBI" id="CHEBI:28938"/>
        <dbReference type="ChEBI" id="CHEBI:29950"/>
        <dbReference type="ChEBI" id="CHEBI:43474"/>
        <dbReference type="ChEBI" id="CHEBI:50058"/>
        <dbReference type="ChEBI" id="CHEBI:57305"/>
        <dbReference type="EC" id="1.21.4.2"/>
    </reaction>
</comment>
<organism evidence="10 11">
    <name type="scientific">Yokenella regensburgei</name>
    <dbReference type="NCBI Taxonomy" id="158877"/>
    <lineage>
        <taxon>Bacteria</taxon>
        <taxon>Pseudomonadati</taxon>
        <taxon>Pseudomonadota</taxon>
        <taxon>Gammaproteobacteria</taxon>
        <taxon>Enterobacterales</taxon>
        <taxon>Enterobacteriaceae</taxon>
        <taxon>Yokenella</taxon>
    </lineage>
</organism>
<evidence type="ECO:0000256" key="1">
    <source>
        <dbReference type="ARBA" id="ARBA00010866"/>
    </source>
</evidence>
<gene>
    <name evidence="10" type="primary">grdA_2</name>
    <name evidence="9" type="ORF">C7387_0606</name>
    <name evidence="10" type="ORF">NCTC11967_04084</name>
</gene>
<dbReference type="Proteomes" id="UP000267341">
    <property type="component" value="Unassembled WGS sequence"/>
</dbReference>
<evidence type="ECO:0000313" key="11">
    <source>
        <dbReference type="Proteomes" id="UP000251313"/>
    </source>
</evidence>
<reference evidence="10 11" key="1">
    <citation type="submission" date="2018-06" db="EMBL/GenBank/DDBJ databases">
        <authorList>
            <consortium name="Pathogen Informatics"/>
            <person name="Doyle S."/>
        </authorList>
    </citation>
    <scope>NUCLEOTIDE SEQUENCE [LARGE SCALE GENOMIC DNA]</scope>
    <source>
        <strain evidence="10 11">NCTC11967</strain>
    </source>
</reference>
<dbReference type="AlphaFoldDB" id="A0AB38G164"/>
<protein>
    <submittedName>
        <fullName evidence="9 10">Betaine reductase</fullName>
        <ecNumber evidence="10">1.21.4.2</ecNumber>
    </submittedName>
</protein>
<evidence type="ECO:0000256" key="2">
    <source>
        <dbReference type="ARBA" id="ARBA00022933"/>
    </source>
</evidence>
<reference evidence="9 12" key="2">
    <citation type="submission" date="2018-10" db="EMBL/GenBank/DDBJ databases">
        <title>Genomic Encyclopedia of Type Strains, Phase IV (KMG-IV): sequencing the most valuable type-strain genomes for metagenomic binning, comparative biology and taxonomic classification.</title>
        <authorList>
            <person name="Goeker M."/>
        </authorList>
    </citation>
    <scope>NUCLEOTIDE SEQUENCE [LARGE SCALE GENOMIC DNA]</scope>
    <source>
        <strain evidence="9 12">DSM 5079</strain>
    </source>
</reference>
<dbReference type="GO" id="GO:0030699">
    <property type="term" value="F:glycine reductase activity"/>
    <property type="evidence" value="ECO:0007669"/>
    <property type="project" value="UniProtKB-EC"/>
</dbReference>
<comment type="function">
    <text evidence="4">In the first step of glycine, betaine and sarcosine reductases, the substrate is bound to component PB via a Schiff base intermediate. Then the PB-activated substrate is nucleophilically attacked by the selenol anion of component PA to transform it to a carboxymethylated selenoether and the respective amine. By action of component PC, acetyl phosphate is formed, leaving component PA in its oxidized state. Finally component PA becomes reduced by the thioredoxin system to start a new catalytic cycle of reductive deamination.</text>
</comment>
<comment type="catalytic activity">
    <reaction evidence="8">
        <text>acetyl phosphate + methylamine + [thioredoxin]-disulfide + H2O = sarcosine + [thioredoxin]-dithiol + phosphate + H(+)</text>
        <dbReference type="Rhea" id="RHEA:12825"/>
        <dbReference type="Rhea" id="RHEA-COMP:10698"/>
        <dbReference type="Rhea" id="RHEA-COMP:10700"/>
        <dbReference type="ChEBI" id="CHEBI:15377"/>
        <dbReference type="ChEBI" id="CHEBI:15378"/>
        <dbReference type="ChEBI" id="CHEBI:22191"/>
        <dbReference type="ChEBI" id="CHEBI:29950"/>
        <dbReference type="ChEBI" id="CHEBI:43474"/>
        <dbReference type="ChEBI" id="CHEBI:50058"/>
        <dbReference type="ChEBI" id="CHEBI:57433"/>
        <dbReference type="ChEBI" id="CHEBI:59338"/>
        <dbReference type="EC" id="1.21.4.3"/>
    </reaction>
</comment>
<proteinExistence type="inferred from homology"/>
<evidence type="ECO:0000256" key="6">
    <source>
        <dbReference type="ARBA" id="ARBA00047603"/>
    </source>
</evidence>
<dbReference type="PIRSF" id="PIRSF000181">
    <property type="entry name" value="Grc_selenoprot_A"/>
    <property type="match status" value="1"/>
</dbReference>
<dbReference type="InterPro" id="IPR006812">
    <property type="entry name" value="GRDA"/>
</dbReference>
<evidence type="ECO:0000256" key="4">
    <source>
        <dbReference type="ARBA" id="ARBA00025583"/>
    </source>
</evidence>
<keyword evidence="2" id="KW-0712">Selenocysteine</keyword>
<dbReference type="EMBL" id="UAVL01000020">
    <property type="protein sequence ID" value="SQA65066.1"/>
    <property type="molecule type" value="Genomic_DNA"/>
</dbReference>
<dbReference type="EMBL" id="RBIZ01000003">
    <property type="protein sequence ID" value="RKR63933.1"/>
    <property type="molecule type" value="Genomic_DNA"/>
</dbReference>
<evidence type="ECO:0000256" key="7">
    <source>
        <dbReference type="ARBA" id="ARBA00048189"/>
    </source>
</evidence>
<dbReference type="GO" id="GO:0030700">
    <property type="term" value="C:glycine reductase complex"/>
    <property type="evidence" value="ECO:0007669"/>
    <property type="project" value="InterPro"/>
</dbReference>
<evidence type="ECO:0000313" key="9">
    <source>
        <dbReference type="EMBL" id="RKR63933.1"/>
    </source>
</evidence>
<evidence type="ECO:0000256" key="3">
    <source>
        <dbReference type="ARBA" id="ARBA00023002"/>
    </source>
</evidence>
<comment type="caution">
    <text evidence="10">The sequence shown here is derived from an EMBL/GenBank/DDBJ whole genome shotgun (WGS) entry which is preliminary data.</text>
</comment>
<comment type="catalytic activity">
    <reaction evidence="7">
        <text>acetyl phosphate + trimethylamine + [thioredoxin]-disulfide + H2O = glycine betaine + [thioredoxin]-dithiol + phosphate + H(+)</text>
        <dbReference type="Rhea" id="RHEA:11848"/>
        <dbReference type="Rhea" id="RHEA-COMP:10698"/>
        <dbReference type="Rhea" id="RHEA-COMP:10700"/>
        <dbReference type="ChEBI" id="CHEBI:15377"/>
        <dbReference type="ChEBI" id="CHEBI:15378"/>
        <dbReference type="ChEBI" id="CHEBI:17750"/>
        <dbReference type="ChEBI" id="CHEBI:22191"/>
        <dbReference type="ChEBI" id="CHEBI:29950"/>
        <dbReference type="ChEBI" id="CHEBI:43474"/>
        <dbReference type="ChEBI" id="CHEBI:50058"/>
        <dbReference type="ChEBI" id="CHEBI:58389"/>
        <dbReference type="EC" id="1.21.4.4"/>
    </reaction>
</comment>
<dbReference type="Proteomes" id="UP000251313">
    <property type="component" value="Unassembled WGS sequence"/>
</dbReference>
<evidence type="ECO:0000313" key="10">
    <source>
        <dbReference type="EMBL" id="SQA65066.1"/>
    </source>
</evidence>
<accession>A0AB38G164</accession>
<dbReference type="EC" id="1.21.4.2" evidence="10"/>